<feature type="compositionally biased region" description="Polar residues" evidence="4">
    <location>
        <begin position="535"/>
        <end position="547"/>
    </location>
</feature>
<keyword evidence="7" id="KW-1185">Reference proteome</keyword>
<evidence type="ECO:0000256" key="4">
    <source>
        <dbReference type="SAM" id="MobiDB-lite"/>
    </source>
</evidence>
<feature type="compositionally biased region" description="Polar residues" evidence="4">
    <location>
        <begin position="496"/>
        <end position="506"/>
    </location>
</feature>
<feature type="region of interest" description="Disordered" evidence="4">
    <location>
        <begin position="535"/>
        <end position="566"/>
    </location>
</feature>
<comment type="similarity">
    <text evidence="1">Belongs to the peptidase C48 family.</text>
</comment>
<feature type="region of interest" description="Disordered" evidence="4">
    <location>
        <begin position="167"/>
        <end position="216"/>
    </location>
</feature>
<accession>A0AAD8IN47</accession>
<feature type="region of interest" description="Disordered" evidence="4">
    <location>
        <begin position="488"/>
        <end position="518"/>
    </location>
</feature>
<dbReference type="Proteomes" id="UP001237642">
    <property type="component" value="Unassembled WGS sequence"/>
</dbReference>
<dbReference type="InterPro" id="IPR003653">
    <property type="entry name" value="Peptidase_C48_C"/>
</dbReference>
<dbReference type="PROSITE" id="PS50600">
    <property type="entry name" value="ULP_PROTEASE"/>
    <property type="match status" value="1"/>
</dbReference>
<dbReference type="AlphaFoldDB" id="A0AAD8IN47"/>
<organism evidence="6 7">
    <name type="scientific">Heracleum sosnowskyi</name>
    <dbReference type="NCBI Taxonomy" id="360622"/>
    <lineage>
        <taxon>Eukaryota</taxon>
        <taxon>Viridiplantae</taxon>
        <taxon>Streptophyta</taxon>
        <taxon>Embryophyta</taxon>
        <taxon>Tracheophyta</taxon>
        <taxon>Spermatophyta</taxon>
        <taxon>Magnoliopsida</taxon>
        <taxon>eudicotyledons</taxon>
        <taxon>Gunneridae</taxon>
        <taxon>Pentapetalae</taxon>
        <taxon>asterids</taxon>
        <taxon>campanulids</taxon>
        <taxon>Apiales</taxon>
        <taxon>Apiaceae</taxon>
        <taxon>Apioideae</taxon>
        <taxon>apioid superclade</taxon>
        <taxon>Tordylieae</taxon>
        <taxon>Tordyliinae</taxon>
        <taxon>Heracleum</taxon>
    </lineage>
</organism>
<gene>
    <name evidence="6" type="ORF">POM88_016059</name>
</gene>
<reference evidence="6" key="1">
    <citation type="submission" date="2023-02" db="EMBL/GenBank/DDBJ databases">
        <title>Genome of toxic invasive species Heracleum sosnowskyi carries increased number of genes despite the absence of recent whole-genome duplications.</title>
        <authorList>
            <person name="Schelkunov M."/>
            <person name="Shtratnikova V."/>
            <person name="Makarenko M."/>
            <person name="Klepikova A."/>
            <person name="Omelchenko D."/>
            <person name="Novikova G."/>
            <person name="Obukhova E."/>
            <person name="Bogdanov V."/>
            <person name="Penin A."/>
            <person name="Logacheva M."/>
        </authorList>
    </citation>
    <scope>NUCLEOTIDE SEQUENCE</scope>
    <source>
        <strain evidence="6">Hsosn_3</strain>
        <tissue evidence="6">Leaf</tissue>
    </source>
</reference>
<feature type="domain" description="Ubiquitin-like protease family profile" evidence="5">
    <location>
        <begin position="786"/>
        <end position="972"/>
    </location>
</feature>
<feature type="compositionally biased region" description="Basic and acidic residues" evidence="4">
    <location>
        <begin position="92"/>
        <end position="101"/>
    </location>
</feature>
<evidence type="ECO:0000256" key="2">
    <source>
        <dbReference type="ARBA" id="ARBA00022670"/>
    </source>
</evidence>
<evidence type="ECO:0000313" key="7">
    <source>
        <dbReference type="Proteomes" id="UP001237642"/>
    </source>
</evidence>
<dbReference type="Pfam" id="PF02902">
    <property type="entry name" value="Peptidase_C48"/>
    <property type="match status" value="1"/>
</dbReference>
<name>A0AAD8IN47_9APIA</name>
<reference evidence="6" key="2">
    <citation type="submission" date="2023-05" db="EMBL/GenBank/DDBJ databases">
        <authorList>
            <person name="Schelkunov M.I."/>
        </authorList>
    </citation>
    <scope>NUCLEOTIDE SEQUENCE</scope>
    <source>
        <strain evidence="6">Hsosn_3</strain>
        <tissue evidence="6">Leaf</tissue>
    </source>
</reference>
<evidence type="ECO:0000256" key="3">
    <source>
        <dbReference type="ARBA" id="ARBA00022801"/>
    </source>
</evidence>
<protein>
    <recommendedName>
        <fullName evidence="5">Ubiquitin-like protease family profile domain-containing protein</fullName>
    </recommendedName>
</protein>
<feature type="compositionally biased region" description="Basic and acidic residues" evidence="4">
    <location>
        <begin position="182"/>
        <end position="192"/>
    </location>
</feature>
<sequence length="1062" mass="122518">MDPNKPGSTRQSKILKQLQLPKTSFNSPLDLDSDNSHQDEKVQEQQILEPTVMANTTESHDDDDFVNTIPQTKSNRVKKGDTGVRTAAGLQRESRSKKTADVPHLTPENIQATVQKPKRYKERAKKTIRIKEDRIRRKEMGKKRKLNFQDVEEGMVKKKQINKTTKSKLGLVDEPTDEDEPKELIEKAMNKKEMKKKRKTSEKEEHGSEDSDEPNETIWKKKNVTKLFKIRNSPSNLTTMMSVLSGQQRTWVRTTGFGSLFDFNLERIPHHLAFHILQSFDASSRSLQIDGETLPITDIDVHEVLGLPIGQKSFTYAKTAARKYLWTSQFPGKPQYNISPSTVVDIISASDEDDEIFKINFLIVLFNILIERNTSSYLLRDVLDYNIDLDNCCEYNWGEFLLNSLVKTKNTWPTLSSLFYPGPIIFLTIFYVDRVIIKGTPEVERQFPAFKGWTVQMLKQRQADEFKDDSFGKREIIRARWQIQNAKGNDAMTGKTPVSRQSQANEGNDAMAGNTHASCQPQANEDMYENVGFTSAGENEQTPNAQTRENENDGPTCVSPSGQYEPTQKDWFDRLSIKAVMLMDAIELYKLELEAAKSTHPNNVEISDIEGKVIAKIQKLKQSDSKPQPQSEVKSVGEIENKNEEPNVDVTFEEHEENNPDVLEELELMEYIYSSQGIRDMNEYMDELSSPSFSLGIDSVLDVCNQINKEHGDIQSNENDMVTPTPEECEKRTKRETKIGAAYRSPYVRRDINLGSKYSTQDYVVWRWLIQDGKDKYERVFQYGNVFCYQKHLATLSPSKKLYYCVVDVWSALMNDKETYKSAESPLRLFFDTGLSIGPLNKEKTEDEQYKIFVTGMNHFFEKYPNAKIKDYDLIFFPILASEHFYLVCLNLKAKTWDVIDNIRQGKAGNNEYAFILRRLKKHFVKYLKEKDMTWFATSISRMETSYLTMPWQTLQNVTDCGVFLMRYMETSKGDAKNWETQLKAEKKGNLQKGQLDKLRIKYAHAILTSHMNEKREFVIKESNLFYNKLAGEGLLKMVMESSQKKQPRKRNIEGTRLFQVT</sequence>
<comment type="caution">
    <text evidence="6">The sequence shown here is derived from an EMBL/GenBank/DDBJ whole genome shotgun (WGS) entry which is preliminary data.</text>
</comment>
<keyword evidence="2" id="KW-0645">Protease</keyword>
<dbReference type="GO" id="GO:0008234">
    <property type="term" value="F:cysteine-type peptidase activity"/>
    <property type="evidence" value="ECO:0007669"/>
    <property type="project" value="InterPro"/>
</dbReference>
<dbReference type="Gene3D" id="3.40.395.10">
    <property type="entry name" value="Adenoviral Proteinase, Chain A"/>
    <property type="match status" value="1"/>
</dbReference>
<evidence type="ECO:0000256" key="1">
    <source>
        <dbReference type="ARBA" id="ARBA00005234"/>
    </source>
</evidence>
<feature type="compositionally biased region" description="Basic and acidic residues" evidence="4">
    <location>
        <begin position="635"/>
        <end position="645"/>
    </location>
</feature>
<dbReference type="SUPFAM" id="SSF54001">
    <property type="entry name" value="Cysteine proteinases"/>
    <property type="match status" value="1"/>
</dbReference>
<feature type="region of interest" description="Disordered" evidence="4">
    <location>
        <begin position="1"/>
        <end position="43"/>
    </location>
</feature>
<dbReference type="InterPro" id="IPR038765">
    <property type="entry name" value="Papain-like_cys_pep_sf"/>
</dbReference>
<feature type="region of interest" description="Disordered" evidence="4">
    <location>
        <begin position="89"/>
        <end position="124"/>
    </location>
</feature>
<feature type="region of interest" description="Disordered" evidence="4">
    <location>
        <begin position="619"/>
        <end position="646"/>
    </location>
</feature>
<feature type="compositionally biased region" description="Basic and acidic residues" evidence="4">
    <location>
        <begin position="34"/>
        <end position="43"/>
    </location>
</feature>
<dbReference type="PANTHER" id="PTHR34835">
    <property type="entry name" value="OS07G0283600 PROTEIN-RELATED"/>
    <property type="match status" value="1"/>
</dbReference>
<keyword evidence="3" id="KW-0378">Hydrolase</keyword>
<feature type="compositionally biased region" description="Polar residues" evidence="4">
    <location>
        <begin position="1"/>
        <end position="27"/>
    </location>
</feature>
<evidence type="ECO:0000313" key="6">
    <source>
        <dbReference type="EMBL" id="KAK1387881.1"/>
    </source>
</evidence>
<proteinExistence type="inferred from homology"/>
<dbReference type="GO" id="GO:0006508">
    <property type="term" value="P:proteolysis"/>
    <property type="evidence" value="ECO:0007669"/>
    <property type="project" value="UniProtKB-KW"/>
</dbReference>
<evidence type="ECO:0000259" key="5">
    <source>
        <dbReference type="PROSITE" id="PS50600"/>
    </source>
</evidence>
<dbReference type="EMBL" id="JAUIZM010000004">
    <property type="protein sequence ID" value="KAK1387881.1"/>
    <property type="molecule type" value="Genomic_DNA"/>
</dbReference>